<keyword evidence="4" id="KW-1185">Reference proteome</keyword>
<proteinExistence type="predicted"/>
<feature type="compositionally biased region" description="Gly residues" evidence="1">
    <location>
        <begin position="1"/>
        <end position="14"/>
    </location>
</feature>
<dbReference type="EMBL" id="CP042266">
    <property type="protein sequence ID" value="QDY78552.1"/>
    <property type="molecule type" value="Genomic_DNA"/>
</dbReference>
<dbReference type="RefSeq" id="WP_146481862.1">
    <property type="nucleotide sequence ID" value="NZ_CP042266.1"/>
</dbReference>
<feature type="compositionally biased region" description="Low complexity" evidence="1">
    <location>
        <begin position="112"/>
        <end position="127"/>
    </location>
</feature>
<keyword evidence="2" id="KW-0472">Membrane</keyword>
<evidence type="ECO:0000256" key="2">
    <source>
        <dbReference type="SAM" id="Phobius"/>
    </source>
</evidence>
<accession>A0A5B8IJB3</accession>
<keyword evidence="2" id="KW-1133">Transmembrane helix</keyword>
<keyword evidence="2" id="KW-0812">Transmembrane</keyword>
<name>A0A5B8IJB3_9ACTN</name>
<dbReference type="AlphaFoldDB" id="A0A5B8IJB3"/>
<dbReference type="OrthoDB" id="3874183at2"/>
<evidence type="ECO:0000313" key="4">
    <source>
        <dbReference type="Proteomes" id="UP000320580"/>
    </source>
</evidence>
<feature type="region of interest" description="Disordered" evidence="1">
    <location>
        <begin position="100"/>
        <end position="142"/>
    </location>
</feature>
<sequence length="314" mass="31721">MSFGQGGPPWGAGEGQNQQPWQGGDPHGQGPRGHDPYGGPTAFGDGSAPSGATPDWAALAEASAARTRRRRLLMIGGGALATVAIAGLVATGIVLSNDDAKGSERADGGPSGSSAPASTGPGPSFSSVAPLPPPDPNDFIADEKKDRAPLTLDGLFPGARITVNGRTYAEAAAHRTGSCAAAAQRALAGTLQGSGCDQMFRATYHKDGLAVTVGIAVFGTTPEARRAKETSRNIRPLAGKGVGNFCQGGPVCLVTSNQVGRYAYYTSTGYTSGKSVTSGDTKAYRLNNDVTDFVFRQIAARGTAQASAAAGAPG</sequence>
<protein>
    <submittedName>
        <fullName evidence="3">Uncharacterized protein</fullName>
    </submittedName>
</protein>
<gene>
    <name evidence="3" type="ORF">FQU76_20860</name>
</gene>
<feature type="region of interest" description="Disordered" evidence="1">
    <location>
        <begin position="1"/>
        <end position="54"/>
    </location>
</feature>
<dbReference type="Proteomes" id="UP000320580">
    <property type="component" value="Chromosome"/>
</dbReference>
<dbReference type="KEGG" id="sqz:FQU76_20860"/>
<feature type="transmembrane region" description="Helical" evidence="2">
    <location>
        <begin position="72"/>
        <end position="95"/>
    </location>
</feature>
<evidence type="ECO:0000313" key="3">
    <source>
        <dbReference type="EMBL" id="QDY78552.1"/>
    </source>
</evidence>
<evidence type="ECO:0000256" key="1">
    <source>
        <dbReference type="SAM" id="MobiDB-lite"/>
    </source>
</evidence>
<reference evidence="3 4" key="1">
    <citation type="submission" date="2019-07" db="EMBL/GenBank/DDBJ databases">
        <authorList>
            <person name="Zhu P."/>
        </authorList>
    </citation>
    <scope>NUCLEOTIDE SEQUENCE [LARGE SCALE GENOMIC DNA]</scope>
    <source>
        <strain evidence="3 4">SSL-25</strain>
    </source>
</reference>
<organism evidence="3 4">
    <name type="scientific">Streptomyces qinzhouensis</name>
    <dbReference type="NCBI Taxonomy" id="2599401"/>
    <lineage>
        <taxon>Bacteria</taxon>
        <taxon>Bacillati</taxon>
        <taxon>Actinomycetota</taxon>
        <taxon>Actinomycetes</taxon>
        <taxon>Kitasatosporales</taxon>
        <taxon>Streptomycetaceae</taxon>
        <taxon>Streptomyces</taxon>
    </lineage>
</organism>